<gene>
    <name evidence="1" type="ORF">NDU88_010595</name>
</gene>
<evidence type="ECO:0000313" key="2">
    <source>
        <dbReference type="Proteomes" id="UP001066276"/>
    </source>
</evidence>
<protein>
    <submittedName>
        <fullName evidence="1">Uncharacterized protein</fullName>
    </submittedName>
</protein>
<dbReference type="AlphaFoldDB" id="A0AAV7S192"/>
<dbReference type="EMBL" id="JANPWB010000009">
    <property type="protein sequence ID" value="KAJ1157898.1"/>
    <property type="molecule type" value="Genomic_DNA"/>
</dbReference>
<sequence length="119" mass="12882">MGPTAPCQELGQEDQVMEAVRSHAPARLWSQIRECEQAPRSNVTVAGCVCGVPAVGTAGGANEQPRYEHVQQFVTTYKAGAHKAMVVTVCALVRDEGARLKKRAYEDIISRRKNLCGGN</sequence>
<proteinExistence type="predicted"/>
<evidence type="ECO:0000313" key="1">
    <source>
        <dbReference type="EMBL" id="KAJ1157898.1"/>
    </source>
</evidence>
<name>A0AAV7S192_PLEWA</name>
<organism evidence="1 2">
    <name type="scientific">Pleurodeles waltl</name>
    <name type="common">Iberian ribbed newt</name>
    <dbReference type="NCBI Taxonomy" id="8319"/>
    <lineage>
        <taxon>Eukaryota</taxon>
        <taxon>Metazoa</taxon>
        <taxon>Chordata</taxon>
        <taxon>Craniata</taxon>
        <taxon>Vertebrata</taxon>
        <taxon>Euteleostomi</taxon>
        <taxon>Amphibia</taxon>
        <taxon>Batrachia</taxon>
        <taxon>Caudata</taxon>
        <taxon>Salamandroidea</taxon>
        <taxon>Salamandridae</taxon>
        <taxon>Pleurodelinae</taxon>
        <taxon>Pleurodeles</taxon>
    </lineage>
</organism>
<accession>A0AAV7S192</accession>
<comment type="caution">
    <text evidence="1">The sequence shown here is derived from an EMBL/GenBank/DDBJ whole genome shotgun (WGS) entry which is preliminary data.</text>
</comment>
<reference evidence="1" key="1">
    <citation type="journal article" date="2022" name="bioRxiv">
        <title>Sequencing and chromosome-scale assembly of the giantPleurodeles waltlgenome.</title>
        <authorList>
            <person name="Brown T."/>
            <person name="Elewa A."/>
            <person name="Iarovenko S."/>
            <person name="Subramanian E."/>
            <person name="Araus A.J."/>
            <person name="Petzold A."/>
            <person name="Susuki M."/>
            <person name="Suzuki K.-i.T."/>
            <person name="Hayashi T."/>
            <person name="Toyoda A."/>
            <person name="Oliveira C."/>
            <person name="Osipova E."/>
            <person name="Leigh N.D."/>
            <person name="Simon A."/>
            <person name="Yun M.H."/>
        </authorList>
    </citation>
    <scope>NUCLEOTIDE SEQUENCE</scope>
    <source>
        <strain evidence="1">20211129_DDA</strain>
        <tissue evidence="1">Liver</tissue>
    </source>
</reference>
<dbReference type="Proteomes" id="UP001066276">
    <property type="component" value="Chromosome 5"/>
</dbReference>
<keyword evidence="2" id="KW-1185">Reference proteome</keyword>